<feature type="compositionally biased region" description="Basic and acidic residues" evidence="1">
    <location>
        <begin position="1"/>
        <end position="16"/>
    </location>
</feature>
<gene>
    <name evidence="2" type="ORF">F902_02547</name>
</gene>
<dbReference type="PATRIC" id="fig|1217700.3.peg.2470"/>
<organism evidence="2 3">
    <name type="scientific">Acinetobacter higginsii</name>
    <dbReference type="NCBI Taxonomy" id="70347"/>
    <lineage>
        <taxon>Bacteria</taxon>
        <taxon>Pseudomonadati</taxon>
        <taxon>Pseudomonadota</taxon>
        <taxon>Gammaproteobacteria</taxon>
        <taxon>Moraxellales</taxon>
        <taxon>Moraxellaceae</taxon>
        <taxon>Acinetobacter</taxon>
    </lineage>
</organism>
<evidence type="ECO:0000313" key="2">
    <source>
        <dbReference type="EMBL" id="ENX58147.1"/>
    </source>
</evidence>
<comment type="caution">
    <text evidence="2">The sequence shown here is derived from an EMBL/GenBank/DDBJ whole genome shotgun (WGS) entry which is preliminary data.</text>
</comment>
<dbReference type="AlphaFoldDB" id="N9T375"/>
<dbReference type="OrthoDB" id="6388245at2"/>
<dbReference type="Proteomes" id="UP000013084">
    <property type="component" value="Unassembled WGS sequence"/>
</dbReference>
<evidence type="ECO:0000256" key="1">
    <source>
        <dbReference type="SAM" id="MobiDB-lite"/>
    </source>
</evidence>
<feature type="region of interest" description="Disordered" evidence="1">
    <location>
        <begin position="1"/>
        <end position="22"/>
    </location>
</feature>
<evidence type="ECO:0000313" key="3">
    <source>
        <dbReference type="Proteomes" id="UP000013084"/>
    </source>
</evidence>
<reference evidence="2 3" key="1">
    <citation type="submission" date="2013-02" db="EMBL/GenBank/DDBJ databases">
        <title>The Genome Sequence of Acinetobacter sp. CIP 70.18.</title>
        <authorList>
            <consortium name="The Broad Institute Genome Sequencing Platform"/>
            <consortium name="The Broad Institute Genome Sequencing Center for Infectious Disease"/>
            <person name="Cerqueira G."/>
            <person name="Feldgarden M."/>
            <person name="Courvalin P."/>
            <person name="Perichon B."/>
            <person name="Grillot-Courvalin C."/>
            <person name="Clermont D."/>
            <person name="Rocha E."/>
            <person name="Yoon E.-J."/>
            <person name="Nemec A."/>
            <person name="Walker B."/>
            <person name="Young S.K."/>
            <person name="Zeng Q."/>
            <person name="Gargeya S."/>
            <person name="Fitzgerald M."/>
            <person name="Haas B."/>
            <person name="Abouelleil A."/>
            <person name="Alvarado L."/>
            <person name="Arachchi H.M."/>
            <person name="Berlin A.M."/>
            <person name="Chapman S.B."/>
            <person name="Dewar J."/>
            <person name="Goldberg J."/>
            <person name="Griggs A."/>
            <person name="Gujja S."/>
            <person name="Hansen M."/>
            <person name="Howarth C."/>
            <person name="Imamovic A."/>
            <person name="Larimer J."/>
            <person name="McCowan C."/>
            <person name="Murphy C."/>
            <person name="Neiman D."/>
            <person name="Pearson M."/>
            <person name="Priest M."/>
            <person name="Roberts A."/>
            <person name="Saif S."/>
            <person name="Shea T."/>
            <person name="Sisk P."/>
            <person name="Sykes S."/>
            <person name="Wortman J."/>
            <person name="Nusbaum C."/>
            <person name="Birren B."/>
        </authorList>
    </citation>
    <scope>NUCLEOTIDE SEQUENCE [LARGE SCALE GENOMIC DNA]</scope>
    <source>
        <strain evidence="2 3">CIP 70.18</strain>
    </source>
</reference>
<sequence length="79" mass="9202">MSWTDKVELKEGEKIQRGQKRVKGHLGQEEIYPFTIVDSEGQEVGSGKYTEHFAVRGLHNSYHLEYTKKDGKKFSEQWS</sequence>
<proteinExistence type="predicted"/>
<protein>
    <submittedName>
        <fullName evidence="2">Uncharacterized protein</fullName>
    </submittedName>
</protein>
<name>N9T375_9GAMM</name>
<dbReference type="RefSeq" id="WP_005203850.1">
    <property type="nucleotide sequence ID" value="NZ_KB850072.1"/>
</dbReference>
<dbReference type="EMBL" id="APRN01000036">
    <property type="protein sequence ID" value="ENX58147.1"/>
    <property type="molecule type" value="Genomic_DNA"/>
</dbReference>
<accession>N9T375</accession>
<dbReference type="HOGENOM" id="CLU_2598078_0_0_6"/>
<keyword evidence="3" id="KW-1185">Reference proteome</keyword>